<sequence length="281" mass="32051">MRDYLDAKALALTLRQELASKEINFGHGECLEIVSRMLGKPNWNTLSADIHRRSLDRNPPYKIAHASLDGETSISVVMTIEKLNKFCGSYACPTLTVMKVYRKGLQLFYRLSYLQEYELHALDENAFSIDSTDNKVVFDLDSTGQVRSAIFSGYKEDDRLFRISDDEANLKEKILQERINENKPSVGSQAALLYHINNFMLEEPNFGHMSSGLEAACRLHHRSIQSLLKEIGPIKGVKFVGIQYDGSDIYHVEHEKRLIRWTLFWDAERSKIISCLMSPGG</sequence>
<reference evidence="2 3" key="1">
    <citation type="submission" date="2016-10" db="EMBL/GenBank/DDBJ databases">
        <authorList>
            <person name="Varghese N."/>
            <person name="Submissions S."/>
        </authorList>
    </citation>
    <scope>NUCLEOTIDE SEQUENCE [LARGE SCALE GENOMIC DNA]</scope>
    <source>
        <strain evidence="2 3">BS2776</strain>
    </source>
</reference>
<dbReference type="EMBL" id="LT629706">
    <property type="protein sequence ID" value="SDO59152.1"/>
    <property type="molecule type" value="Genomic_DNA"/>
</dbReference>
<gene>
    <name evidence="2" type="ORF">SAMN04490208_4285</name>
</gene>
<organism evidence="2 3">
    <name type="scientific">Pseudomonas poae</name>
    <dbReference type="NCBI Taxonomy" id="200451"/>
    <lineage>
        <taxon>Bacteria</taxon>
        <taxon>Pseudomonadati</taxon>
        <taxon>Pseudomonadota</taxon>
        <taxon>Gammaproteobacteria</taxon>
        <taxon>Pseudomonadales</taxon>
        <taxon>Pseudomonadaceae</taxon>
        <taxon>Pseudomonas</taxon>
    </lineage>
</organism>
<feature type="domain" description="Glyoxalase-related protein" evidence="1">
    <location>
        <begin position="6"/>
        <end position="54"/>
    </location>
</feature>
<proteinExistence type="predicted"/>
<keyword evidence="3" id="KW-1185">Reference proteome</keyword>
<accession>A0ABY0RXC5</accession>
<evidence type="ECO:0000313" key="3">
    <source>
        <dbReference type="Proteomes" id="UP000181903"/>
    </source>
</evidence>
<evidence type="ECO:0000313" key="2">
    <source>
        <dbReference type="EMBL" id="SDO59152.1"/>
    </source>
</evidence>
<dbReference type="InterPro" id="IPR045517">
    <property type="entry name" value="Glyoxalase_8"/>
</dbReference>
<dbReference type="Pfam" id="PF20066">
    <property type="entry name" value="Glyoxalase_8"/>
    <property type="match status" value="1"/>
</dbReference>
<name>A0ABY0RXC5_9PSED</name>
<evidence type="ECO:0000259" key="1">
    <source>
        <dbReference type="Pfam" id="PF20066"/>
    </source>
</evidence>
<dbReference type="Proteomes" id="UP000181903">
    <property type="component" value="Chromosome I"/>
</dbReference>
<protein>
    <recommendedName>
        <fullName evidence="1">Glyoxalase-related protein domain-containing protein</fullName>
    </recommendedName>
</protein>
<dbReference type="RefSeq" id="WP_141719150.1">
    <property type="nucleotide sequence ID" value="NZ_JYLI01000016.1"/>
</dbReference>